<evidence type="ECO:0000256" key="1">
    <source>
        <dbReference type="ARBA" id="ARBA00022692"/>
    </source>
</evidence>
<dbReference type="InterPro" id="IPR019013">
    <property type="entry name" value="Vma21"/>
</dbReference>
<feature type="transmembrane region" description="Helical" evidence="6">
    <location>
        <begin position="36"/>
        <end position="58"/>
    </location>
</feature>
<dbReference type="GO" id="GO:0070072">
    <property type="term" value="P:vacuolar proton-transporting V-type ATPase complex assembly"/>
    <property type="evidence" value="ECO:0007669"/>
    <property type="project" value="InterPro"/>
</dbReference>
<dbReference type="GO" id="GO:0005789">
    <property type="term" value="C:endoplasmic reticulum membrane"/>
    <property type="evidence" value="ECO:0007669"/>
    <property type="project" value="TreeGrafter"/>
</dbReference>
<reference evidence="7" key="1">
    <citation type="submission" date="2021-02" db="EMBL/GenBank/DDBJ databases">
        <authorList>
            <person name="Nowell W R."/>
        </authorList>
    </citation>
    <scope>NUCLEOTIDE SEQUENCE</scope>
</reference>
<dbReference type="GO" id="GO:0031410">
    <property type="term" value="C:cytoplasmic vesicle"/>
    <property type="evidence" value="ECO:0007669"/>
    <property type="project" value="UniProtKB-KW"/>
</dbReference>
<keyword evidence="4 6" id="KW-0472">Membrane</keyword>
<gene>
    <name evidence="7" type="ORF">XAT740_LOCUS28860</name>
</gene>
<protein>
    <recommendedName>
        <fullName evidence="9">Vacuolar ATPase assembly integral membrane protein VMA21 homolog</fullName>
    </recommendedName>
</protein>
<comment type="caution">
    <text evidence="7">The sequence shown here is derived from an EMBL/GenBank/DDBJ whole genome shotgun (WGS) entry which is preliminary data.</text>
</comment>
<evidence type="ECO:0000256" key="3">
    <source>
        <dbReference type="ARBA" id="ARBA00022989"/>
    </source>
</evidence>
<evidence type="ECO:0000256" key="6">
    <source>
        <dbReference type="SAM" id="Phobius"/>
    </source>
</evidence>
<evidence type="ECO:0000313" key="7">
    <source>
        <dbReference type="EMBL" id="CAF1300960.1"/>
    </source>
</evidence>
<dbReference type="EMBL" id="CAJNOR010002486">
    <property type="protein sequence ID" value="CAF1300960.1"/>
    <property type="molecule type" value="Genomic_DNA"/>
</dbReference>
<organism evidence="7 8">
    <name type="scientific">Adineta ricciae</name>
    <name type="common">Rotifer</name>
    <dbReference type="NCBI Taxonomy" id="249248"/>
    <lineage>
        <taxon>Eukaryota</taxon>
        <taxon>Metazoa</taxon>
        <taxon>Spiralia</taxon>
        <taxon>Gnathifera</taxon>
        <taxon>Rotifera</taxon>
        <taxon>Eurotatoria</taxon>
        <taxon>Bdelloidea</taxon>
        <taxon>Adinetida</taxon>
        <taxon>Adinetidae</taxon>
        <taxon>Adineta</taxon>
    </lineage>
</organism>
<dbReference type="Pfam" id="PF09446">
    <property type="entry name" value="VMA21"/>
    <property type="match status" value="1"/>
</dbReference>
<dbReference type="Proteomes" id="UP000663828">
    <property type="component" value="Unassembled WGS sequence"/>
</dbReference>
<keyword evidence="5" id="KW-0968">Cytoplasmic vesicle</keyword>
<accession>A0A815DPY3</accession>
<evidence type="ECO:0000256" key="4">
    <source>
        <dbReference type="ARBA" id="ARBA00023136"/>
    </source>
</evidence>
<sequence length="115" mass="13089">MQRTTVIQPTTTVNDLVQQEEAANDNAIWNVFRKMLFFTVMLTVAPLTSFFVSKYYVFEGIFSMTNSNSYIYSASVAVIVVHIILIAFLYVAFRDDQSGKKSKLELLKETTGKKD</sequence>
<evidence type="ECO:0000313" key="8">
    <source>
        <dbReference type="Proteomes" id="UP000663828"/>
    </source>
</evidence>
<evidence type="ECO:0000256" key="2">
    <source>
        <dbReference type="ARBA" id="ARBA00022824"/>
    </source>
</evidence>
<dbReference type="PANTHER" id="PTHR31792:SF3">
    <property type="entry name" value="VACUOLAR ATPASE ASSEMBLY INTEGRAL MEMBRANE PROTEIN VMA21"/>
    <property type="match status" value="1"/>
</dbReference>
<keyword evidence="8" id="KW-1185">Reference proteome</keyword>
<evidence type="ECO:0008006" key="9">
    <source>
        <dbReference type="Google" id="ProtNLM"/>
    </source>
</evidence>
<keyword evidence="1 6" id="KW-0812">Transmembrane</keyword>
<keyword evidence="3 6" id="KW-1133">Transmembrane helix</keyword>
<keyword evidence="2" id="KW-0256">Endoplasmic reticulum</keyword>
<name>A0A815DPY3_ADIRI</name>
<proteinExistence type="predicted"/>
<dbReference type="AlphaFoldDB" id="A0A815DPY3"/>
<evidence type="ECO:0000256" key="5">
    <source>
        <dbReference type="ARBA" id="ARBA00023329"/>
    </source>
</evidence>
<feature type="transmembrane region" description="Helical" evidence="6">
    <location>
        <begin position="70"/>
        <end position="93"/>
    </location>
</feature>
<dbReference type="PANTHER" id="PTHR31792">
    <property type="entry name" value="VACUOLAR ATPASE ASSEMBLY INTEGRAL MEMBRANE PROTEIN VMA21"/>
    <property type="match status" value="1"/>
</dbReference>